<dbReference type="OrthoDB" id="4759734at2"/>
<dbReference type="InterPro" id="IPR033885">
    <property type="entry name" value="AlkB/XylM"/>
</dbReference>
<dbReference type="PANTHER" id="PTHR38674">
    <property type="entry name" value="ALKANE 1-MONOOXYGENASE 1"/>
    <property type="match status" value="1"/>
</dbReference>
<evidence type="ECO:0000256" key="8">
    <source>
        <dbReference type="SAM" id="Phobius"/>
    </source>
</evidence>
<evidence type="ECO:0000256" key="7">
    <source>
        <dbReference type="SAM" id="MobiDB-lite"/>
    </source>
</evidence>
<name>A0A2G5K719_9RHOB</name>
<keyword evidence="2 8" id="KW-0812">Transmembrane</keyword>
<comment type="caution">
    <text evidence="9">The sequence shown here is derived from an EMBL/GenBank/DDBJ whole genome shotgun (WGS) entry which is preliminary data.</text>
</comment>
<dbReference type="PANTHER" id="PTHR38674:SF1">
    <property type="entry name" value="ALKANE 1-MONOOXYGENASE 1"/>
    <property type="match status" value="1"/>
</dbReference>
<accession>A0A2G5K719</accession>
<evidence type="ECO:0008006" key="11">
    <source>
        <dbReference type="Google" id="ProtNLM"/>
    </source>
</evidence>
<dbReference type="GO" id="GO:0012505">
    <property type="term" value="C:endomembrane system"/>
    <property type="evidence" value="ECO:0007669"/>
    <property type="project" value="UniProtKB-SubCell"/>
</dbReference>
<evidence type="ECO:0000256" key="2">
    <source>
        <dbReference type="ARBA" id="ARBA00022692"/>
    </source>
</evidence>
<evidence type="ECO:0000313" key="10">
    <source>
        <dbReference type="Proteomes" id="UP000231516"/>
    </source>
</evidence>
<evidence type="ECO:0000256" key="3">
    <source>
        <dbReference type="ARBA" id="ARBA00022989"/>
    </source>
</evidence>
<gene>
    <name evidence="9" type="ORF">BFP76_04635</name>
</gene>
<feature type="transmembrane region" description="Helical" evidence="8">
    <location>
        <begin position="254"/>
        <end position="271"/>
    </location>
</feature>
<protein>
    <recommendedName>
        <fullName evidence="11">Fatty acid desaturase domain-containing protein</fullName>
    </recommendedName>
</protein>
<dbReference type="AlphaFoldDB" id="A0A2G5K719"/>
<evidence type="ECO:0000313" key="9">
    <source>
        <dbReference type="EMBL" id="PIB24494.1"/>
    </source>
</evidence>
<dbReference type="EMBL" id="MDGM01000012">
    <property type="protein sequence ID" value="PIB24494.1"/>
    <property type="molecule type" value="Genomic_DNA"/>
</dbReference>
<proteinExistence type="predicted"/>
<feature type="transmembrane region" description="Helical" evidence="8">
    <location>
        <begin position="20"/>
        <end position="38"/>
    </location>
</feature>
<feature type="region of interest" description="Disordered" evidence="7">
    <location>
        <begin position="229"/>
        <end position="248"/>
    </location>
</feature>
<keyword evidence="10" id="KW-1185">Reference proteome</keyword>
<evidence type="ECO:0000256" key="1">
    <source>
        <dbReference type="ARBA" id="ARBA00004127"/>
    </source>
</evidence>
<evidence type="ECO:0000256" key="6">
    <source>
        <dbReference type="ARBA" id="ARBA00023136"/>
    </source>
</evidence>
<feature type="transmembrane region" description="Helical" evidence="8">
    <location>
        <begin position="44"/>
        <end position="66"/>
    </location>
</feature>
<dbReference type="RefSeq" id="WP_099592880.1">
    <property type="nucleotide sequence ID" value="NZ_MDGM01000012.1"/>
</dbReference>
<keyword evidence="4" id="KW-0560">Oxidoreductase</keyword>
<dbReference type="Proteomes" id="UP000231516">
    <property type="component" value="Unassembled WGS sequence"/>
</dbReference>
<keyword evidence="5" id="KW-0408">Iron</keyword>
<evidence type="ECO:0000256" key="5">
    <source>
        <dbReference type="ARBA" id="ARBA00023004"/>
    </source>
</evidence>
<feature type="transmembrane region" description="Helical" evidence="8">
    <location>
        <begin position="157"/>
        <end position="175"/>
    </location>
</feature>
<comment type="subcellular location">
    <subcellularLocation>
        <location evidence="1">Endomembrane system</location>
        <topology evidence="1">Multi-pass membrane protein</topology>
    </subcellularLocation>
</comment>
<reference evidence="9 10" key="1">
    <citation type="submission" date="2016-08" db="EMBL/GenBank/DDBJ databases">
        <title>Draft genome of Amylibacter sp. strain 4G11.</title>
        <authorList>
            <person name="Wong S.-K."/>
            <person name="Hamasaki K."/>
            <person name="Yoshizawa S."/>
        </authorList>
    </citation>
    <scope>NUCLEOTIDE SEQUENCE [LARGE SCALE GENOMIC DNA]</scope>
    <source>
        <strain evidence="9 10">4G11</strain>
    </source>
</reference>
<organism evidence="9 10">
    <name type="scientific">Paramylibacter kogurei</name>
    <dbReference type="NCBI Taxonomy" id="1889778"/>
    <lineage>
        <taxon>Bacteria</taxon>
        <taxon>Pseudomonadati</taxon>
        <taxon>Pseudomonadota</taxon>
        <taxon>Alphaproteobacteria</taxon>
        <taxon>Rhodobacterales</taxon>
        <taxon>Paracoccaceae</taxon>
        <taxon>Paramylibacter</taxon>
    </lineage>
</organism>
<dbReference type="GO" id="GO:0016491">
    <property type="term" value="F:oxidoreductase activity"/>
    <property type="evidence" value="ECO:0007669"/>
    <property type="project" value="UniProtKB-KW"/>
</dbReference>
<keyword evidence="6 8" id="KW-0472">Membrane</keyword>
<sequence>MTKPDHQPRNREILWPQMMWRVGFGIMHIVFIPVVIMLCTMLPYAIIPLFLLGFGAFFGLISFANAKKLLRHPNRYVQQLGALIFASLWFGHRASSEILIHQVHKATPIDPNTAKQGESIYQFIKRAWIGSYRAGLYAENKRRMAFNHGQVDLFHPYLKYWLVPLMISIAIHHLMGGVGLGFYIGLSMMAQLITLLCDYVRHYGLRRERDHYKRYLPIQQHHYWIAPRRHGPKNSPHTHGKSAQNSAHMQSPHLPFTMITMMFICLFPRWFQNLMQPRLRDWQRLNRI</sequence>
<keyword evidence="3 8" id="KW-1133">Transmembrane helix</keyword>
<feature type="compositionally biased region" description="Basic residues" evidence="7">
    <location>
        <begin position="229"/>
        <end position="240"/>
    </location>
</feature>
<evidence type="ECO:0000256" key="4">
    <source>
        <dbReference type="ARBA" id="ARBA00023002"/>
    </source>
</evidence>